<feature type="transmembrane region" description="Helical" evidence="6">
    <location>
        <begin position="215"/>
        <end position="238"/>
    </location>
</feature>
<dbReference type="InterPro" id="IPR020846">
    <property type="entry name" value="MFS_dom"/>
</dbReference>
<dbReference type="Gene3D" id="1.20.1250.20">
    <property type="entry name" value="MFS general substrate transporter like domains"/>
    <property type="match status" value="2"/>
</dbReference>
<feature type="transmembrane region" description="Helical" evidence="6">
    <location>
        <begin position="351"/>
        <end position="373"/>
    </location>
</feature>
<evidence type="ECO:0000256" key="6">
    <source>
        <dbReference type="SAM" id="Phobius"/>
    </source>
</evidence>
<evidence type="ECO:0000256" key="2">
    <source>
        <dbReference type="ARBA" id="ARBA00022448"/>
    </source>
</evidence>
<name>A0ABU8SAU3_9SPHN</name>
<keyword evidence="5 6" id="KW-0472">Membrane</keyword>
<proteinExistence type="predicted"/>
<dbReference type="PANTHER" id="PTHR23505">
    <property type="entry name" value="SPINSTER"/>
    <property type="match status" value="1"/>
</dbReference>
<dbReference type="RefSeq" id="WP_339967355.1">
    <property type="nucleotide sequence ID" value="NZ_JBBHJY010000005.1"/>
</dbReference>
<dbReference type="Proteomes" id="UP001379235">
    <property type="component" value="Unassembled WGS sequence"/>
</dbReference>
<feature type="transmembrane region" description="Helical" evidence="6">
    <location>
        <begin position="52"/>
        <end position="71"/>
    </location>
</feature>
<dbReference type="InterPro" id="IPR036259">
    <property type="entry name" value="MFS_trans_sf"/>
</dbReference>
<keyword evidence="4 6" id="KW-1133">Transmembrane helix</keyword>
<dbReference type="EMBL" id="JBBHJY010000005">
    <property type="protein sequence ID" value="MEJ6010614.1"/>
    <property type="molecule type" value="Genomic_DNA"/>
</dbReference>
<feature type="transmembrane region" description="Helical" evidence="6">
    <location>
        <begin position="258"/>
        <end position="276"/>
    </location>
</feature>
<gene>
    <name evidence="8" type="ORF">WG900_11875</name>
</gene>
<dbReference type="InterPro" id="IPR044770">
    <property type="entry name" value="MFS_spinster-like"/>
</dbReference>
<evidence type="ECO:0000256" key="5">
    <source>
        <dbReference type="ARBA" id="ARBA00023136"/>
    </source>
</evidence>
<accession>A0ABU8SAU3</accession>
<dbReference type="CDD" id="cd17328">
    <property type="entry name" value="MFS_spinster_like"/>
    <property type="match status" value="1"/>
</dbReference>
<evidence type="ECO:0000256" key="3">
    <source>
        <dbReference type="ARBA" id="ARBA00022692"/>
    </source>
</evidence>
<feature type="transmembrane region" description="Helical" evidence="6">
    <location>
        <begin position="288"/>
        <end position="306"/>
    </location>
</feature>
<evidence type="ECO:0000259" key="7">
    <source>
        <dbReference type="PROSITE" id="PS50850"/>
    </source>
</evidence>
<keyword evidence="9" id="KW-1185">Reference proteome</keyword>
<sequence>MQEAPQETKSHSPNAVLGMLLVVYTFNFLDRQILAILAKPVQTDLGLSDTQMGVLGGLAFALLFTTMAIPFGVLADRKGRAKVIGWSLAVWSGFTALCGVATGFWQLFFFRLGVGIGEAGGVAPSYAIIADRFPPEKRGRALATYSLGIPLGQAIGALFGSIIAAAVDWRLAFIVLGLAGLFVVLPFRKVVRDQPIPVDYVSVPMMTTFRRLAKLPAFWLLSLGAATGSLCAYGMAFWVPTLLQRTYGLTLVEAGRFLAAQLVLAGCIGMYAGGFFADRVGTKDRAGYARIAAYAYILCFPTIFLAFSSASILALFLLLLLPSGLVYIWLGPVTTAIQHLVPANERATASACYLFINNGIGLSFGSIVIGGLSDVLAPEYGTDSLRMAIIAVTSLYLLAATFMLIGAPKLRKAWID</sequence>
<keyword evidence="2" id="KW-0813">Transport</keyword>
<reference evidence="8 9" key="1">
    <citation type="submission" date="2024-03" db="EMBL/GenBank/DDBJ databases">
        <authorList>
            <person name="Jo J.-H."/>
        </authorList>
    </citation>
    <scope>NUCLEOTIDE SEQUENCE [LARGE SCALE GENOMIC DNA]</scope>
    <source>
        <strain evidence="8 9">AS3R-12</strain>
    </source>
</reference>
<feature type="transmembrane region" description="Helical" evidence="6">
    <location>
        <begin position="385"/>
        <end position="405"/>
    </location>
</feature>
<feature type="transmembrane region" description="Helical" evidence="6">
    <location>
        <begin position="108"/>
        <end position="129"/>
    </location>
</feature>
<dbReference type="PANTHER" id="PTHR23505:SF79">
    <property type="entry name" value="PROTEIN SPINSTER"/>
    <property type="match status" value="1"/>
</dbReference>
<feature type="transmembrane region" description="Helical" evidence="6">
    <location>
        <begin position="12"/>
        <end position="29"/>
    </location>
</feature>
<comment type="caution">
    <text evidence="8">The sequence shown here is derived from an EMBL/GenBank/DDBJ whole genome shotgun (WGS) entry which is preliminary data.</text>
</comment>
<dbReference type="Pfam" id="PF07690">
    <property type="entry name" value="MFS_1"/>
    <property type="match status" value="1"/>
</dbReference>
<feature type="transmembrane region" description="Helical" evidence="6">
    <location>
        <begin position="312"/>
        <end position="330"/>
    </location>
</feature>
<feature type="transmembrane region" description="Helical" evidence="6">
    <location>
        <begin position="141"/>
        <end position="163"/>
    </location>
</feature>
<dbReference type="SUPFAM" id="SSF103473">
    <property type="entry name" value="MFS general substrate transporter"/>
    <property type="match status" value="1"/>
</dbReference>
<feature type="transmembrane region" description="Helical" evidence="6">
    <location>
        <begin position="169"/>
        <end position="187"/>
    </location>
</feature>
<feature type="domain" description="Major facilitator superfamily (MFS) profile" evidence="7">
    <location>
        <begin position="16"/>
        <end position="411"/>
    </location>
</feature>
<comment type="subcellular location">
    <subcellularLocation>
        <location evidence="1">Membrane</location>
        <topology evidence="1">Multi-pass membrane protein</topology>
    </subcellularLocation>
</comment>
<evidence type="ECO:0000313" key="9">
    <source>
        <dbReference type="Proteomes" id="UP001379235"/>
    </source>
</evidence>
<evidence type="ECO:0000313" key="8">
    <source>
        <dbReference type="EMBL" id="MEJ6010614.1"/>
    </source>
</evidence>
<dbReference type="PROSITE" id="PS50850">
    <property type="entry name" value="MFS"/>
    <property type="match status" value="1"/>
</dbReference>
<dbReference type="InterPro" id="IPR011701">
    <property type="entry name" value="MFS"/>
</dbReference>
<evidence type="ECO:0000256" key="4">
    <source>
        <dbReference type="ARBA" id="ARBA00022989"/>
    </source>
</evidence>
<protein>
    <submittedName>
        <fullName evidence="8">MFS transporter</fullName>
    </submittedName>
</protein>
<keyword evidence="3 6" id="KW-0812">Transmembrane</keyword>
<organism evidence="8 9">
    <name type="scientific">Novosphingobium aquae</name>
    <dbReference type="NCBI Taxonomy" id="3133435"/>
    <lineage>
        <taxon>Bacteria</taxon>
        <taxon>Pseudomonadati</taxon>
        <taxon>Pseudomonadota</taxon>
        <taxon>Alphaproteobacteria</taxon>
        <taxon>Sphingomonadales</taxon>
        <taxon>Sphingomonadaceae</taxon>
        <taxon>Novosphingobium</taxon>
    </lineage>
</organism>
<feature type="transmembrane region" description="Helical" evidence="6">
    <location>
        <begin position="83"/>
        <end position="102"/>
    </location>
</feature>
<evidence type="ECO:0000256" key="1">
    <source>
        <dbReference type="ARBA" id="ARBA00004141"/>
    </source>
</evidence>